<evidence type="ECO:0000256" key="1">
    <source>
        <dbReference type="SAM" id="MobiDB-lite"/>
    </source>
</evidence>
<feature type="region of interest" description="Disordered" evidence="1">
    <location>
        <begin position="1"/>
        <end position="78"/>
    </location>
</feature>
<evidence type="ECO:0000313" key="2">
    <source>
        <dbReference type="EMBL" id="ETL86182.1"/>
    </source>
</evidence>
<dbReference type="VEuPathDB" id="FungiDB:PPTG_23719"/>
<gene>
    <name evidence="2" type="ORF">L917_14373</name>
</gene>
<name>W2KMB8_PHYNI</name>
<protein>
    <submittedName>
        <fullName evidence="2">Uncharacterized protein</fullName>
    </submittedName>
</protein>
<dbReference type="Proteomes" id="UP000054423">
    <property type="component" value="Unassembled WGS sequence"/>
</dbReference>
<dbReference type="AlphaFoldDB" id="W2KMB8"/>
<organism evidence="2">
    <name type="scientific">Phytophthora nicotianae</name>
    <name type="common">Potato buckeye rot agent</name>
    <name type="synonym">Phytophthora parasitica</name>
    <dbReference type="NCBI Taxonomy" id="4792"/>
    <lineage>
        <taxon>Eukaryota</taxon>
        <taxon>Sar</taxon>
        <taxon>Stramenopiles</taxon>
        <taxon>Oomycota</taxon>
        <taxon>Peronosporomycetes</taxon>
        <taxon>Peronosporales</taxon>
        <taxon>Peronosporaceae</taxon>
        <taxon>Phytophthora</taxon>
    </lineage>
</organism>
<proteinExistence type="predicted"/>
<sequence>MSSALPPRPGASSPSVSLRRAPWPLQAASTLSGSSSDSDQDEAALSDATNDYAEQEETAPSESEAEDSTRSRRRRQRIHFDVEQLQTVYHLPLKTVSSDG</sequence>
<feature type="compositionally biased region" description="Acidic residues" evidence="1">
    <location>
        <begin position="53"/>
        <end position="66"/>
    </location>
</feature>
<feature type="compositionally biased region" description="Low complexity" evidence="1">
    <location>
        <begin position="25"/>
        <end position="37"/>
    </location>
</feature>
<reference evidence="2" key="1">
    <citation type="submission" date="2013-11" db="EMBL/GenBank/DDBJ databases">
        <title>The Genome Sequence of Phytophthora parasitica CHvinca01.</title>
        <authorList>
            <consortium name="The Broad Institute Genomics Platform"/>
            <person name="Russ C."/>
            <person name="Tyler B."/>
            <person name="Panabieres F."/>
            <person name="Shan W."/>
            <person name="Tripathy S."/>
            <person name="Grunwald N."/>
            <person name="Machado M."/>
            <person name="Johnson C.S."/>
            <person name="Arredondo F."/>
            <person name="Hong C."/>
            <person name="Coffey M."/>
            <person name="Young S.K."/>
            <person name="Zeng Q."/>
            <person name="Gargeya S."/>
            <person name="Fitzgerald M."/>
            <person name="Abouelleil A."/>
            <person name="Alvarado L."/>
            <person name="Chapman S.B."/>
            <person name="Gainer-Dewar J."/>
            <person name="Goldberg J."/>
            <person name="Griggs A."/>
            <person name="Gujja S."/>
            <person name="Hansen M."/>
            <person name="Howarth C."/>
            <person name="Imamovic A."/>
            <person name="Ireland A."/>
            <person name="Larimer J."/>
            <person name="McCowan C."/>
            <person name="Murphy C."/>
            <person name="Pearson M."/>
            <person name="Poon T.W."/>
            <person name="Priest M."/>
            <person name="Roberts A."/>
            <person name="Saif S."/>
            <person name="Shea T."/>
            <person name="Sykes S."/>
            <person name="Wortman J."/>
            <person name="Nusbaum C."/>
            <person name="Birren B."/>
        </authorList>
    </citation>
    <scope>NUCLEOTIDE SEQUENCE [LARGE SCALE GENOMIC DNA]</scope>
    <source>
        <strain evidence="2">CHvinca01</strain>
    </source>
</reference>
<dbReference type="EMBL" id="KI681405">
    <property type="protein sequence ID" value="ETL86182.1"/>
    <property type="molecule type" value="Genomic_DNA"/>
</dbReference>
<accession>W2KMB8</accession>